<sequence length="64" mass="7159">MLEELGISAGTAIILLAALYFVVKYAVKSGITEAYEEITGKKVKDDLDEILEREKAEREEAKKK</sequence>
<keyword evidence="1" id="KW-0812">Transmembrane</keyword>
<evidence type="ECO:0000256" key="1">
    <source>
        <dbReference type="SAM" id="Phobius"/>
    </source>
</evidence>
<comment type="caution">
    <text evidence="2">The sequence shown here is derived from an EMBL/GenBank/DDBJ whole genome shotgun (WGS) entry which is preliminary data.</text>
</comment>
<dbReference type="EMBL" id="DXBU01000135">
    <property type="protein sequence ID" value="HIZ23113.1"/>
    <property type="molecule type" value="Genomic_DNA"/>
</dbReference>
<evidence type="ECO:0000313" key="2">
    <source>
        <dbReference type="EMBL" id="HIZ23113.1"/>
    </source>
</evidence>
<evidence type="ECO:0000313" key="3">
    <source>
        <dbReference type="Proteomes" id="UP000824041"/>
    </source>
</evidence>
<dbReference type="InterPro" id="IPR046061">
    <property type="entry name" value="DUF6019"/>
</dbReference>
<protein>
    <submittedName>
        <fullName evidence="2">Uncharacterized protein</fullName>
    </submittedName>
</protein>
<keyword evidence="1" id="KW-1133">Transmembrane helix</keyword>
<proteinExistence type="predicted"/>
<dbReference type="AlphaFoldDB" id="A0A9D2ITP4"/>
<feature type="transmembrane region" description="Helical" evidence="1">
    <location>
        <begin position="6"/>
        <end position="23"/>
    </location>
</feature>
<reference evidence="2" key="2">
    <citation type="submission" date="2021-04" db="EMBL/GenBank/DDBJ databases">
        <authorList>
            <person name="Gilroy R."/>
        </authorList>
    </citation>
    <scope>NUCLEOTIDE SEQUENCE</scope>
    <source>
        <strain evidence="2">14324</strain>
    </source>
</reference>
<gene>
    <name evidence="2" type="ORF">IAA21_10015</name>
</gene>
<keyword evidence="1" id="KW-0472">Membrane</keyword>
<organism evidence="2 3">
    <name type="scientific">Candidatus Blautia faecigallinarum</name>
    <dbReference type="NCBI Taxonomy" id="2838488"/>
    <lineage>
        <taxon>Bacteria</taxon>
        <taxon>Bacillati</taxon>
        <taxon>Bacillota</taxon>
        <taxon>Clostridia</taxon>
        <taxon>Lachnospirales</taxon>
        <taxon>Lachnospiraceae</taxon>
        <taxon>Blautia</taxon>
    </lineage>
</organism>
<reference evidence="2" key="1">
    <citation type="journal article" date="2021" name="PeerJ">
        <title>Extensive microbial diversity within the chicken gut microbiome revealed by metagenomics and culture.</title>
        <authorList>
            <person name="Gilroy R."/>
            <person name="Ravi A."/>
            <person name="Getino M."/>
            <person name="Pursley I."/>
            <person name="Horton D.L."/>
            <person name="Alikhan N.F."/>
            <person name="Baker D."/>
            <person name="Gharbi K."/>
            <person name="Hall N."/>
            <person name="Watson M."/>
            <person name="Adriaenssens E.M."/>
            <person name="Foster-Nyarko E."/>
            <person name="Jarju S."/>
            <person name="Secka A."/>
            <person name="Antonio M."/>
            <person name="Oren A."/>
            <person name="Chaudhuri R.R."/>
            <person name="La Ragione R."/>
            <person name="Hildebrand F."/>
            <person name="Pallen M.J."/>
        </authorList>
    </citation>
    <scope>NUCLEOTIDE SEQUENCE</scope>
    <source>
        <strain evidence="2">14324</strain>
    </source>
</reference>
<accession>A0A9D2ITP4</accession>
<dbReference type="Proteomes" id="UP000824041">
    <property type="component" value="Unassembled WGS sequence"/>
</dbReference>
<dbReference type="Pfam" id="PF19483">
    <property type="entry name" value="DUF6019"/>
    <property type="match status" value="1"/>
</dbReference>
<name>A0A9D2ITP4_9FIRM</name>